<keyword evidence="2" id="KW-0217">Developmental protein</keyword>
<dbReference type="Gene3D" id="1.10.10.60">
    <property type="entry name" value="Homeodomain-like"/>
    <property type="match status" value="1"/>
</dbReference>
<evidence type="ECO:0000256" key="10">
    <source>
        <dbReference type="RuleBase" id="RU000682"/>
    </source>
</evidence>
<evidence type="ECO:0000259" key="12">
    <source>
        <dbReference type="PROSITE" id="PS50071"/>
    </source>
</evidence>
<feature type="region of interest" description="Disordered" evidence="11">
    <location>
        <begin position="42"/>
        <end position="87"/>
    </location>
</feature>
<dbReference type="GO" id="GO:0000978">
    <property type="term" value="F:RNA polymerase II cis-regulatory region sequence-specific DNA binding"/>
    <property type="evidence" value="ECO:0007669"/>
    <property type="project" value="TreeGrafter"/>
</dbReference>
<reference evidence="14" key="2">
    <citation type="submission" date="2025-08" db="UniProtKB">
        <authorList>
            <consortium name="RefSeq"/>
        </authorList>
    </citation>
    <scope>IDENTIFICATION</scope>
    <source>
        <strain evidence="14">MV-25-SWS-2005</strain>
        <tissue evidence="14">Whole body</tissue>
    </source>
</reference>
<dbReference type="GO" id="GO:0005634">
    <property type="term" value="C:nucleus"/>
    <property type="evidence" value="ECO:0007669"/>
    <property type="project" value="UniProtKB-SubCell"/>
</dbReference>
<evidence type="ECO:0000313" key="14">
    <source>
        <dbReference type="RefSeq" id="XP_001359216.4"/>
    </source>
</evidence>
<feature type="compositionally biased region" description="Polar residues" evidence="11">
    <location>
        <begin position="70"/>
        <end position="81"/>
    </location>
</feature>
<accession>A0A6I8UQP9</accession>
<dbReference type="RefSeq" id="XP_001359216.4">
    <property type="nucleotide sequence ID" value="XM_001359179.5"/>
</dbReference>
<comment type="subcellular location">
    <subcellularLocation>
        <location evidence="1 9 10">Nucleus</location>
    </subcellularLocation>
</comment>
<dbReference type="PANTHER" id="PTHR45664:SF12">
    <property type="entry name" value="PANCREAS_DUODENUM HOMEOBOX PROTEIN 1"/>
    <property type="match status" value="1"/>
</dbReference>
<dbReference type="Pfam" id="PF00046">
    <property type="entry name" value="Homeodomain"/>
    <property type="match status" value="1"/>
</dbReference>
<keyword evidence="7 9" id="KW-0539">Nucleus</keyword>
<dbReference type="PANTHER" id="PTHR45664">
    <property type="entry name" value="PROTEIN ZERKNUELLT 1-RELATED"/>
    <property type="match status" value="1"/>
</dbReference>
<evidence type="ECO:0000256" key="6">
    <source>
        <dbReference type="ARBA" id="ARBA00023163"/>
    </source>
</evidence>
<evidence type="ECO:0000256" key="1">
    <source>
        <dbReference type="ARBA" id="ARBA00004123"/>
    </source>
</evidence>
<dbReference type="FunFam" id="1.10.10.60:FF:000709">
    <property type="entry name" value="GG10235"/>
    <property type="match status" value="1"/>
</dbReference>
<evidence type="ECO:0000256" key="3">
    <source>
        <dbReference type="ARBA" id="ARBA00023015"/>
    </source>
</evidence>
<dbReference type="PROSITE" id="PS00027">
    <property type="entry name" value="HOMEOBOX_1"/>
    <property type="match status" value="1"/>
</dbReference>
<dbReference type="InterPro" id="IPR020479">
    <property type="entry name" value="HD_metazoa"/>
</dbReference>
<keyword evidence="4 9" id="KW-0238">DNA-binding</keyword>
<evidence type="ECO:0000256" key="9">
    <source>
        <dbReference type="PROSITE-ProRule" id="PRU00108"/>
    </source>
</evidence>
<dbReference type="GO" id="GO:0045944">
    <property type="term" value="P:positive regulation of transcription by RNA polymerase II"/>
    <property type="evidence" value="ECO:0007669"/>
    <property type="project" value="UniProtKB-ARBA"/>
</dbReference>
<dbReference type="CDD" id="cd00086">
    <property type="entry name" value="homeodomain"/>
    <property type="match status" value="1"/>
</dbReference>
<reference evidence="13" key="1">
    <citation type="submission" date="2024-06" db="UniProtKB">
        <authorList>
            <consortium name="RefSeq"/>
        </authorList>
    </citation>
    <scope>NUCLEOTIDE SEQUENCE [LARGE SCALE GENOMIC DNA]</scope>
    <source>
        <strain evidence="13">MV2-25</strain>
    </source>
</reference>
<dbReference type="PROSITE" id="PS50071">
    <property type="entry name" value="HOMEOBOX_2"/>
    <property type="match status" value="1"/>
</dbReference>
<evidence type="ECO:0000256" key="4">
    <source>
        <dbReference type="ARBA" id="ARBA00023125"/>
    </source>
</evidence>
<protein>
    <submittedName>
        <fullName evidence="14">Protein zerknuellt</fullName>
    </submittedName>
</protein>
<dbReference type="PRINTS" id="PR00024">
    <property type="entry name" value="HOMEOBOX"/>
</dbReference>
<feature type="domain" description="Homeobox" evidence="12">
    <location>
        <begin position="84"/>
        <end position="144"/>
    </location>
</feature>
<dbReference type="AlphaFoldDB" id="A0A6I8UQP9"/>
<evidence type="ECO:0000256" key="5">
    <source>
        <dbReference type="ARBA" id="ARBA00023155"/>
    </source>
</evidence>
<name>A0A6I8UQP9_DROPS</name>
<dbReference type="InterPro" id="IPR009057">
    <property type="entry name" value="Homeodomain-like_sf"/>
</dbReference>
<sequence>MSSVMHYYPVHHPTTAPPVVKYSDLLYGHHHSANLQPTSLQNYTQHSVSSIPEHPSLQQHHHQQQQLSSDENLSSQPNQDTQRVKLKRSRTAFTSVQLVELENEFKSNMYLYRTRRIEIAQRLSLCERQVKIWFQNRRMKFKKDIQGHREAKASAKLAQPQAEQSAHRGIVQRLMSYSQDPREAAASAAEKRPAVAAAVPPVVAAPPPVVAASAASFYGQAKTKPQAIPNISNNNNNNSMCSSDLSEILEHLAQSTALPAAATGAPSAPGAAIGGTTSGSSGVSSSGHYSYNVDLVLQSIKQDLEAAAQAWSKSKAGPVLANAPAWHPSGGGSSSTVPVVHAAPSMNLAWGEPAAKSRKLSISHINPCVAGAGYNYQN</sequence>
<dbReference type="InParanoid" id="A0A6I8UQP9"/>
<dbReference type="GO" id="GO:0000981">
    <property type="term" value="F:DNA-binding transcription factor activity, RNA polymerase II-specific"/>
    <property type="evidence" value="ECO:0007669"/>
    <property type="project" value="InterPro"/>
</dbReference>
<dbReference type="Proteomes" id="UP000001819">
    <property type="component" value="Chromosome 2"/>
</dbReference>
<proteinExistence type="predicted"/>
<keyword evidence="3" id="KW-0805">Transcription regulation</keyword>
<dbReference type="SMART" id="SM00389">
    <property type="entry name" value="HOX"/>
    <property type="match status" value="1"/>
</dbReference>
<evidence type="ECO:0000256" key="2">
    <source>
        <dbReference type="ARBA" id="ARBA00022473"/>
    </source>
</evidence>
<evidence type="ECO:0000313" key="13">
    <source>
        <dbReference type="Proteomes" id="UP000001819"/>
    </source>
</evidence>
<evidence type="ECO:0000256" key="11">
    <source>
        <dbReference type="SAM" id="MobiDB-lite"/>
    </source>
</evidence>
<comment type="function">
    <text evidence="8">Required for the differentiation of the dorsal-ventral pattern, and does not appear to be involved in the process of segmentation.</text>
</comment>
<dbReference type="SUPFAM" id="SSF46689">
    <property type="entry name" value="Homeodomain-like"/>
    <property type="match status" value="1"/>
</dbReference>
<dbReference type="InterPro" id="IPR017970">
    <property type="entry name" value="Homeobox_CS"/>
</dbReference>
<organism evidence="13 14">
    <name type="scientific">Drosophila pseudoobscura pseudoobscura</name>
    <name type="common">Fruit fly</name>
    <dbReference type="NCBI Taxonomy" id="46245"/>
    <lineage>
        <taxon>Eukaryota</taxon>
        <taxon>Metazoa</taxon>
        <taxon>Ecdysozoa</taxon>
        <taxon>Arthropoda</taxon>
        <taxon>Hexapoda</taxon>
        <taxon>Insecta</taxon>
        <taxon>Pterygota</taxon>
        <taxon>Neoptera</taxon>
        <taxon>Endopterygota</taxon>
        <taxon>Diptera</taxon>
        <taxon>Brachycera</taxon>
        <taxon>Muscomorpha</taxon>
        <taxon>Ephydroidea</taxon>
        <taxon>Drosophilidae</taxon>
        <taxon>Drosophila</taxon>
        <taxon>Sophophora</taxon>
    </lineage>
</organism>
<dbReference type="FunCoup" id="A0A6I8UQP9">
    <property type="interactions" value="5"/>
</dbReference>
<keyword evidence="13" id="KW-1185">Reference proteome</keyword>
<dbReference type="KEGG" id="dpo:4802259"/>
<dbReference type="InterPro" id="IPR001356">
    <property type="entry name" value="HD"/>
</dbReference>
<gene>
    <name evidence="14" type="primary">zen</name>
</gene>
<keyword evidence="5 9" id="KW-0371">Homeobox</keyword>
<feature type="DNA-binding region" description="Homeobox" evidence="9">
    <location>
        <begin position="86"/>
        <end position="145"/>
    </location>
</feature>
<keyword evidence="6" id="KW-0804">Transcription</keyword>
<evidence type="ECO:0000256" key="8">
    <source>
        <dbReference type="ARBA" id="ARBA00059279"/>
    </source>
</evidence>
<evidence type="ECO:0000256" key="7">
    <source>
        <dbReference type="ARBA" id="ARBA00023242"/>
    </source>
</evidence>